<keyword evidence="1" id="KW-1133">Transmembrane helix</keyword>
<keyword evidence="3" id="KW-1185">Reference proteome</keyword>
<keyword evidence="1" id="KW-0472">Membrane</keyword>
<evidence type="ECO:0000313" key="3">
    <source>
        <dbReference type="Proteomes" id="UP001152130"/>
    </source>
</evidence>
<reference evidence="2" key="1">
    <citation type="submission" date="2022-10" db="EMBL/GenBank/DDBJ databases">
        <title>Fusarium specimens isolated from Avocado Roots.</title>
        <authorList>
            <person name="Stajich J."/>
            <person name="Roper C."/>
            <person name="Heimlech-Rivalta G."/>
        </authorList>
    </citation>
    <scope>NUCLEOTIDE SEQUENCE</scope>
    <source>
        <strain evidence="2">CF00143</strain>
    </source>
</reference>
<dbReference type="EMBL" id="JAPDHF010000011">
    <property type="protein sequence ID" value="KAJ4011106.1"/>
    <property type="molecule type" value="Genomic_DNA"/>
</dbReference>
<evidence type="ECO:0000313" key="2">
    <source>
        <dbReference type="EMBL" id="KAJ4011106.1"/>
    </source>
</evidence>
<gene>
    <name evidence="2" type="ORF">NW766_007739</name>
</gene>
<protein>
    <submittedName>
        <fullName evidence="2">Uncharacterized protein</fullName>
    </submittedName>
</protein>
<comment type="caution">
    <text evidence="2">The sequence shown here is derived from an EMBL/GenBank/DDBJ whole genome shotgun (WGS) entry which is preliminary data.</text>
</comment>
<keyword evidence="1" id="KW-0812">Transmembrane</keyword>
<organism evidence="2 3">
    <name type="scientific">Fusarium irregulare</name>
    <dbReference type="NCBI Taxonomy" id="2494466"/>
    <lineage>
        <taxon>Eukaryota</taxon>
        <taxon>Fungi</taxon>
        <taxon>Dikarya</taxon>
        <taxon>Ascomycota</taxon>
        <taxon>Pezizomycotina</taxon>
        <taxon>Sordariomycetes</taxon>
        <taxon>Hypocreomycetidae</taxon>
        <taxon>Hypocreales</taxon>
        <taxon>Nectriaceae</taxon>
        <taxon>Fusarium</taxon>
        <taxon>Fusarium incarnatum-equiseti species complex</taxon>
    </lineage>
</organism>
<proteinExistence type="predicted"/>
<name>A0A9W8U7E9_9HYPO</name>
<dbReference type="Proteomes" id="UP001152130">
    <property type="component" value="Unassembled WGS sequence"/>
</dbReference>
<dbReference type="AlphaFoldDB" id="A0A9W8U7E9"/>
<feature type="transmembrane region" description="Helical" evidence="1">
    <location>
        <begin position="12"/>
        <end position="32"/>
    </location>
</feature>
<sequence>MSSVDPRNMPDHVLAFNILLHVAITNIFHPFIMDPMNEKLNSASLESPKAVLRASINQLQRLIVISRLYHPHAHSLSVLSSAVVHVSNTIIRDAALQNQPLQPETFPAVHHSDQVNTDNPNWHFYFLVCLAACQDLGACFPVFEPVGKGLLAMAMRDGSMSAAEANRLMRALEGHRPREVETFGSFVLDFGLEATKQGGGQVKDLAAQFEEFSMHSEFTEGGDFVVDMNDETL</sequence>
<evidence type="ECO:0000256" key="1">
    <source>
        <dbReference type="SAM" id="Phobius"/>
    </source>
</evidence>
<accession>A0A9W8U7E9</accession>